<organism evidence="3 4">
    <name type="scientific">Blastomyces parvus</name>
    <dbReference type="NCBI Taxonomy" id="2060905"/>
    <lineage>
        <taxon>Eukaryota</taxon>
        <taxon>Fungi</taxon>
        <taxon>Dikarya</taxon>
        <taxon>Ascomycota</taxon>
        <taxon>Pezizomycotina</taxon>
        <taxon>Eurotiomycetes</taxon>
        <taxon>Eurotiomycetidae</taxon>
        <taxon>Onygenales</taxon>
        <taxon>Ajellomycetaceae</taxon>
        <taxon>Blastomyces</taxon>
    </lineage>
</organism>
<comment type="caution">
    <text evidence="3">The sequence shown here is derived from an EMBL/GenBank/DDBJ whole genome shotgun (WGS) entry which is preliminary data.</text>
</comment>
<dbReference type="EMBL" id="PDNC01000019">
    <property type="protein sequence ID" value="PGH06739.1"/>
    <property type="molecule type" value="Genomic_DNA"/>
</dbReference>
<gene>
    <name evidence="3" type="ORF">GX51_02180</name>
</gene>
<evidence type="ECO:0000313" key="4">
    <source>
        <dbReference type="Proteomes" id="UP000224080"/>
    </source>
</evidence>
<dbReference type="Pfam" id="PF26571">
    <property type="entry name" value="VldE"/>
    <property type="match status" value="1"/>
</dbReference>
<keyword evidence="1" id="KW-0732">Signal</keyword>
<dbReference type="AlphaFoldDB" id="A0A2B7XCU1"/>
<feature type="domain" description="ARB-07466-like C-terminal" evidence="2">
    <location>
        <begin position="278"/>
        <end position="383"/>
    </location>
</feature>
<evidence type="ECO:0000313" key="3">
    <source>
        <dbReference type="EMBL" id="PGH06739.1"/>
    </source>
</evidence>
<feature type="signal peptide" evidence="1">
    <location>
        <begin position="1"/>
        <end position="21"/>
    </location>
</feature>
<accession>A0A2B7XCU1</accession>
<dbReference type="InterPro" id="IPR058593">
    <property type="entry name" value="ARB_07466-like_C"/>
</dbReference>
<sequence length="392" mass="41805">MRYLIPLLALTASCTALSAKAKRWEQCNIEGKEGHCMPPAECKAWNGVPVAGDSCKHSPHGWQCCTAELPPLDPSMANNDDANADHNNGNGKLAKRAPRSCHAGGVRGICIKKSACKGVATPGSGTASDPWTCPRDPNDVWCCTPKKPNKGPKGRKCNARGVPGVCMKKSACKGHATPGAGTASDPWTCPKDPNDVWCCTSKKPPGSRPPPSGGKKCNARGVPGVCIKKSACKGHATPGAGTSNDPWTCPNDPNDVMCCTDKKPPKPPAAPPVKIPENRCKRHVIDSGYKILGANPGKVRSVICYGKRSGKSEHPLGLALDLMTGAHSPNGQPLAEWIMRHAGSLKVSYVIWGQKIWETGESVRAWKSWEQMEDRGGVTANHWDHVHVSFRS</sequence>
<evidence type="ECO:0000256" key="1">
    <source>
        <dbReference type="SAM" id="SignalP"/>
    </source>
</evidence>
<proteinExistence type="predicted"/>
<name>A0A2B7XCU1_9EURO</name>
<evidence type="ECO:0000259" key="2">
    <source>
        <dbReference type="Pfam" id="PF26571"/>
    </source>
</evidence>
<dbReference type="STRING" id="2060905.A0A2B7XCU1"/>
<dbReference type="Proteomes" id="UP000224080">
    <property type="component" value="Unassembled WGS sequence"/>
</dbReference>
<dbReference type="OrthoDB" id="2251794at2759"/>
<feature type="chain" id="PRO_5012812428" description="ARB-07466-like C-terminal domain-containing protein" evidence="1">
    <location>
        <begin position="22"/>
        <end position="392"/>
    </location>
</feature>
<protein>
    <recommendedName>
        <fullName evidence="2">ARB-07466-like C-terminal domain-containing protein</fullName>
    </recommendedName>
</protein>
<keyword evidence="4" id="KW-1185">Reference proteome</keyword>
<reference evidence="3 4" key="1">
    <citation type="submission" date="2017-10" db="EMBL/GenBank/DDBJ databases">
        <title>Comparative genomics in systemic dimorphic fungi from Ajellomycetaceae.</title>
        <authorList>
            <person name="Munoz J.F."/>
            <person name="Mcewen J.G."/>
            <person name="Clay O.K."/>
            <person name="Cuomo C.A."/>
        </authorList>
    </citation>
    <scope>NUCLEOTIDE SEQUENCE [LARGE SCALE GENOMIC DNA]</scope>
    <source>
        <strain evidence="3 4">UAMH130</strain>
    </source>
</reference>